<feature type="transmembrane region" description="Helical" evidence="2">
    <location>
        <begin position="174"/>
        <end position="193"/>
    </location>
</feature>
<dbReference type="eggNOG" id="COG2966">
    <property type="taxonomic scope" value="Bacteria"/>
</dbReference>
<reference evidence="5" key="1">
    <citation type="submission" date="2009-09" db="EMBL/GenBank/DDBJ databases">
        <title>The complete genome of Nakamurella multipartita DSM 44233.</title>
        <authorList>
            <consortium name="US DOE Joint Genome Institute (JGI-PGF)"/>
            <person name="Lucas S."/>
            <person name="Copeland A."/>
            <person name="Lapidus A."/>
            <person name="Glavina del Rio T."/>
            <person name="Dalin E."/>
            <person name="Tice H."/>
            <person name="Bruce D."/>
            <person name="Goodwin L."/>
            <person name="Pitluck S."/>
            <person name="Kyrpides N."/>
            <person name="Mavromatis K."/>
            <person name="Ivanova N."/>
            <person name="Ovchinnikova G."/>
            <person name="Sims D."/>
            <person name="Meincke L."/>
            <person name="Brettin T."/>
            <person name="Detter J.C."/>
            <person name="Han C."/>
            <person name="Larimer F."/>
            <person name="Land M."/>
            <person name="Hauser L."/>
            <person name="Markowitz V."/>
            <person name="Cheng J.-F."/>
            <person name="Hugenholtz P."/>
            <person name="Woyke T."/>
            <person name="Wu D."/>
            <person name="Klenk H.-P."/>
            <person name="Eisen J.A."/>
        </authorList>
    </citation>
    <scope>NUCLEOTIDE SEQUENCE [LARGE SCALE GENOMIC DNA]</scope>
    <source>
        <strain evidence="5">ATCC 700099 / DSM 44233 / CIP 104796 / JCM 9543 / NBRC 105858 / Y-104</strain>
    </source>
</reference>
<evidence type="ECO:0000313" key="5">
    <source>
        <dbReference type="Proteomes" id="UP000002218"/>
    </source>
</evidence>
<keyword evidence="2" id="KW-0472">Membrane</keyword>
<protein>
    <recommendedName>
        <fullName evidence="3">Threonine/serine exporter-like N-terminal domain-containing protein</fullName>
    </recommendedName>
</protein>
<evidence type="ECO:0000256" key="2">
    <source>
        <dbReference type="SAM" id="Phobius"/>
    </source>
</evidence>
<keyword evidence="5" id="KW-1185">Reference proteome</keyword>
<comment type="similarity">
    <text evidence="1">Belongs to the ThrE exporter (TC 2.A.79) family.</text>
</comment>
<dbReference type="GO" id="GO:0022857">
    <property type="term" value="F:transmembrane transporter activity"/>
    <property type="evidence" value="ECO:0007669"/>
    <property type="project" value="InterPro"/>
</dbReference>
<evidence type="ECO:0000256" key="1">
    <source>
        <dbReference type="ARBA" id="ARBA00034125"/>
    </source>
</evidence>
<feature type="transmembrane region" description="Helical" evidence="2">
    <location>
        <begin position="266"/>
        <end position="283"/>
    </location>
</feature>
<dbReference type="PANTHER" id="PTHR31082">
    <property type="entry name" value="PHEROMONE-REGULATED MEMBRANE PROTEIN 10"/>
    <property type="match status" value="1"/>
</dbReference>
<sequence length="436" mass="45795">MPRISPEPLPTPPDLLELLRALGVALLNSADSAATATQTLQDVAAVYQVDLQAMVMPTGILLRSSRSEVDLVTVPNRDLRLDQIGQVNDLVALLKTGTISPAAGLERLDRILTAEPRFPVWVSVVGQMVLAVGFGLLLNPDLVGLPFYAGLGLFVALLRLLAGRWGTLSVALPVIAAFLVTVLAVEVVAPFVRDDPIRLVVPGLITFLPGATLTIATIELAGAQIVSGASRLVWGMSQLLLLAFGVFAGLNLIGYPEHSGAVQAGAWAPWVGVALVGVGYMLYSSAPPGALIFLLIALYGSYAAQTAGALLLTPSLSGLLGGLVIVPLSHLLSKFPHSPPGAVLLLPAFWLLLPGALGFRGVSSLAMGETSGVQDLIITGISIFAVAFGVLVGMSITKDAGAIRRTWRLRVLRRRSERQRRRVRFSGRGPGSGRSG</sequence>
<feature type="transmembrane region" description="Helical" evidence="2">
    <location>
        <begin position="143"/>
        <end position="162"/>
    </location>
</feature>
<name>C8X8B3_NAKMY</name>
<keyword evidence="2" id="KW-1133">Transmembrane helix</keyword>
<dbReference type="EMBL" id="CP001737">
    <property type="protein sequence ID" value="ACV77089.1"/>
    <property type="molecule type" value="Genomic_DNA"/>
</dbReference>
<feature type="transmembrane region" description="Helical" evidence="2">
    <location>
        <begin position="118"/>
        <end position="137"/>
    </location>
</feature>
<dbReference type="InParanoid" id="C8X8B3"/>
<feature type="transmembrane region" description="Helical" evidence="2">
    <location>
        <begin position="377"/>
        <end position="396"/>
    </location>
</feature>
<proteinExistence type="inferred from homology"/>
<accession>C8X8B3</accession>
<organism evidence="4 5">
    <name type="scientific">Nakamurella multipartita (strain ATCC 700099 / DSM 44233 / CIP 104796 / JCM 9543 / NBRC 105858 / Y-104)</name>
    <name type="common">Microsphaera multipartita</name>
    <dbReference type="NCBI Taxonomy" id="479431"/>
    <lineage>
        <taxon>Bacteria</taxon>
        <taxon>Bacillati</taxon>
        <taxon>Actinomycetota</taxon>
        <taxon>Actinomycetes</taxon>
        <taxon>Nakamurellales</taxon>
        <taxon>Nakamurellaceae</taxon>
        <taxon>Nakamurella</taxon>
    </lineage>
</organism>
<dbReference type="InterPro" id="IPR010619">
    <property type="entry name" value="ThrE-like_N"/>
</dbReference>
<evidence type="ECO:0000313" key="4">
    <source>
        <dbReference type="EMBL" id="ACV77089.1"/>
    </source>
</evidence>
<feature type="transmembrane region" description="Helical" evidence="2">
    <location>
        <begin position="232"/>
        <end position="254"/>
    </location>
</feature>
<feature type="transmembrane region" description="Helical" evidence="2">
    <location>
        <begin position="290"/>
        <end position="310"/>
    </location>
</feature>
<dbReference type="HOGENOM" id="CLU_036601_1_0_11"/>
<evidence type="ECO:0000259" key="3">
    <source>
        <dbReference type="Pfam" id="PF06738"/>
    </source>
</evidence>
<dbReference type="Pfam" id="PF06738">
    <property type="entry name" value="ThrE"/>
    <property type="match status" value="1"/>
</dbReference>
<feature type="transmembrane region" description="Helical" evidence="2">
    <location>
        <begin position="340"/>
        <end position="357"/>
    </location>
</feature>
<dbReference type="KEGG" id="nml:Namu_0674"/>
<dbReference type="Proteomes" id="UP000002218">
    <property type="component" value="Chromosome"/>
</dbReference>
<feature type="transmembrane region" description="Helical" evidence="2">
    <location>
        <begin position="199"/>
        <end position="220"/>
    </location>
</feature>
<keyword evidence="2" id="KW-0812">Transmembrane</keyword>
<feature type="domain" description="Threonine/serine exporter-like N-terminal" evidence="3">
    <location>
        <begin position="21"/>
        <end position="252"/>
    </location>
</feature>
<feature type="transmembrane region" description="Helical" evidence="2">
    <location>
        <begin position="316"/>
        <end position="333"/>
    </location>
</feature>
<gene>
    <name evidence="4" type="ordered locus">Namu_0674</name>
</gene>
<reference evidence="4 5" key="2">
    <citation type="journal article" date="2010" name="Stand. Genomic Sci.">
        <title>Complete genome sequence of Nakamurella multipartita type strain (Y-104).</title>
        <authorList>
            <person name="Tice H."/>
            <person name="Mayilraj S."/>
            <person name="Sims D."/>
            <person name="Lapidus A."/>
            <person name="Nolan M."/>
            <person name="Lucas S."/>
            <person name="Glavina Del Rio T."/>
            <person name="Copeland A."/>
            <person name="Cheng J.F."/>
            <person name="Meincke L."/>
            <person name="Bruce D."/>
            <person name="Goodwin L."/>
            <person name="Pitluck S."/>
            <person name="Ivanova N."/>
            <person name="Mavromatis K."/>
            <person name="Ovchinnikova G."/>
            <person name="Pati A."/>
            <person name="Chen A."/>
            <person name="Palaniappan K."/>
            <person name="Land M."/>
            <person name="Hauser L."/>
            <person name="Chang Y.J."/>
            <person name="Jeffries C.D."/>
            <person name="Detter J.C."/>
            <person name="Brettin T."/>
            <person name="Rohde M."/>
            <person name="Goker M."/>
            <person name="Bristow J."/>
            <person name="Eisen J.A."/>
            <person name="Markowitz V."/>
            <person name="Hugenholtz P."/>
            <person name="Kyrpides N.C."/>
            <person name="Klenk H.P."/>
            <person name="Chen F."/>
        </authorList>
    </citation>
    <scope>NUCLEOTIDE SEQUENCE [LARGE SCALE GENOMIC DNA]</scope>
    <source>
        <strain evidence="5">ATCC 700099 / DSM 44233 / CIP 104796 / JCM 9543 / NBRC 105858 / Y-104</strain>
    </source>
</reference>
<dbReference type="AlphaFoldDB" id="C8X8B3"/>
<dbReference type="STRING" id="479431.Namu_0674"/>
<dbReference type="PANTHER" id="PTHR31082:SF4">
    <property type="entry name" value="PHEROMONE-REGULATED MEMBRANE PROTEIN 10"/>
    <property type="match status" value="1"/>
</dbReference>
<dbReference type="InterPro" id="IPR051361">
    <property type="entry name" value="ThrE/Ser_Exporter"/>
</dbReference>